<evidence type="ECO:0000256" key="3">
    <source>
        <dbReference type="ARBA" id="ARBA00022431"/>
    </source>
</evidence>
<keyword evidence="5 6" id="KW-0946">Virion</keyword>
<dbReference type="GO" id="GO:0039615">
    <property type="term" value="C:T=1 icosahedral viral capsid"/>
    <property type="evidence" value="ECO:0007669"/>
    <property type="project" value="UniProtKB-UniRule"/>
</dbReference>
<dbReference type="InterPro" id="IPR004219">
    <property type="entry name" value="TTvirus_Unk"/>
</dbReference>
<name>A0A385E5G7_9VIRU</name>
<keyword evidence="4 6" id="KW-0167">Capsid protein</keyword>
<proteinExistence type="inferred from homology"/>
<evidence type="ECO:0000256" key="5">
    <source>
        <dbReference type="ARBA" id="ARBA00022844"/>
    </source>
</evidence>
<comment type="subcellular location">
    <subcellularLocation>
        <location evidence="1 6">Virion</location>
    </subcellularLocation>
</comment>
<evidence type="ECO:0000313" key="7">
    <source>
        <dbReference type="EMBL" id="AXQ65998.1"/>
    </source>
</evidence>
<evidence type="ECO:0000313" key="8">
    <source>
        <dbReference type="Proteomes" id="UP000289554"/>
    </source>
</evidence>
<keyword evidence="3 6" id="KW-1140">T=1 icosahedral capsid protein</keyword>
<dbReference type="RefSeq" id="YP_010790230.1">
    <property type="nucleotide sequence ID" value="NC_075372.1"/>
</dbReference>
<comment type="similarity">
    <text evidence="2 6">Belongs to the anelloviridae capsid protein family.</text>
</comment>
<evidence type="ECO:0000256" key="6">
    <source>
        <dbReference type="RuleBase" id="RU361230"/>
    </source>
</evidence>
<organism evidence="7 8">
    <name type="scientific">Anelloviridae sp</name>
    <dbReference type="NCBI Taxonomy" id="2055263"/>
    <lineage>
        <taxon>Viruses</taxon>
        <taxon>Monodnaviria</taxon>
        <taxon>Shotokuvirae</taxon>
        <taxon>Commensaviricota</taxon>
        <taxon>Cardeaviricetes</taxon>
        <taxon>Sanitavirales</taxon>
        <taxon>Anelloviridae</taxon>
    </lineage>
</organism>
<evidence type="ECO:0000256" key="1">
    <source>
        <dbReference type="ARBA" id="ARBA00004328"/>
    </source>
</evidence>
<dbReference type="KEGG" id="vg:80527544"/>
<evidence type="ECO:0000256" key="4">
    <source>
        <dbReference type="ARBA" id="ARBA00022561"/>
    </source>
</evidence>
<protein>
    <recommendedName>
        <fullName evidence="6">Capsid protein</fullName>
    </recommendedName>
</protein>
<keyword evidence="8" id="KW-1185">Reference proteome</keyword>
<sequence>MPYYQRKRWWRPYATRRRKRYRKRWRFPIRRRRPTSTFRRRNYFRVRKYKFKRKRKLKTLPLRQWQPQLIRKSKIIGYFTMFYAQNGRIGNNYVQYKDSINPPNVPGGGGWSIFVFNLGCLFDEFNRDRNWWTTSNIDLPLCRYLGTKITLYRAEDTDYIFYYSTHYPMTDTAQRHADAQPSRLLLKKRKVVVESRKHNNKKPYKKVFIKPPKQLVNKWFFQREFVNTNLFLATVSACSLSEMTINPQHKSTTITFLSLNHNIFKSVNYQMQHTTSYYAPKPNYYLYATTAVIDITQPLHNQLTYNQLIYLGQATRMTEGKPIGSNGTTLTSYFQKPELFGNIFHTNYLLHHYTILVCNVQYTAFSGEPTNKIKENVFTVMSESLYETIQYNPDIDTGKDTICYFVPNFQNYTDWKRPDNEQLFFHGYPLWMLFWGWPDWQKKLGLINQIDEHYQLVFENPYCIPKKDKYMPIDMSFLENVILLCLKAYMKLFNTILT</sequence>
<dbReference type="Pfam" id="PF02956">
    <property type="entry name" value="TT_ORF1"/>
    <property type="match status" value="1"/>
</dbReference>
<dbReference type="EMBL" id="MH649029">
    <property type="protein sequence ID" value="AXQ65998.1"/>
    <property type="molecule type" value="Genomic_DNA"/>
</dbReference>
<comment type="function">
    <text evidence="6">Self-assembles to form an icosahedral capsid.</text>
</comment>
<reference evidence="7 8" key="1">
    <citation type="submission" date="2018-07" db="EMBL/GenBank/DDBJ databases">
        <title>Uncovering a Universe of Circular DNA Viruses in Animal Metagenomes.</title>
        <authorList>
            <person name="Tisza M."/>
            <person name="Buck C."/>
            <person name="Pastrana D."/>
            <person name="Welch N."/>
            <person name="Peretti A."/>
        </authorList>
    </citation>
    <scope>NUCLEOTIDE SEQUENCE [LARGE SCALE GENOMIC DNA]</scope>
    <source>
        <strain evidence="7">Ctbi042</strain>
    </source>
</reference>
<dbReference type="GeneID" id="80527544"/>
<evidence type="ECO:0000256" key="2">
    <source>
        <dbReference type="ARBA" id="ARBA00006131"/>
    </source>
</evidence>
<accession>A0A385E5G7</accession>
<dbReference type="Proteomes" id="UP000289554">
    <property type="component" value="Segment"/>
</dbReference>